<organism evidence="1 2">
    <name type="scientific">Meiothermus ruber (strain ATCC 35948 / DSM 1279 / VKM B-1258 / 21)</name>
    <name type="common">Thermus ruber</name>
    <dbReference type="NCBI Taxonomy" id="504728"/>
    <lineage>
        <taxon>Bacteria</taxon>
        <taxon>Thermotogati</taxon>
        <taxon>Deinococcota</taxon>
        <taxon>Deinococci</taxon>
        <taxon>Thermales</taxon>
        <taxon>Thermaceae</taxon>
        <taxon>Meiothermus</taxon>
    </lineage>
</organism>
<dbReference type="KEGG" id="mre:K649_07640"/>
<dbReference type="PATRIC" id="fig|504728.9.peg.1576"/>
<gene>
    <name evidence="1" type="ORF">K649_07640</name>
</gene>
<protein>
    <submittedName>
        <fullName evidence="1">Uncharacterized protein</fullName>
    </submittedName>
</protein>
<sequence>MVYAMRRFGEDACRSRKGAAGLMYFHDVLLNLLHLNNLSPLRFIRYFPQQTLQVVVLFVIKA</sequence>
<dbReference type="AlphaFoldDB" id="M9X8N7"/>
<accession>M9X8N7</accession>
<dbReference type="STRING" id="504728.K649_07640"/>
<proteinExistence type="predicted"/>
<dbReference type="Proteomes" id="UP000013026">
    <property type="component" value="Chromosome"/>
</dbReference>
<name>M9X8N7_MEIRD</name>
<reference evidence="1 2" key="1">
    <citation type="submission" date="2013-04" db="EMBL/GenBank/DDBJ databases">
        <authorList>
            <person name="Chin J."/>
            <person name="Alexander D.H."/>
            <person name="Marks P."/>
            <person name="Korlach J."/>
            <person name="Clum A."/>
            <person name="Copeland A."/>
        </authorList>
    </citation>
    <scope>NUCLEOTIDE SEQUENCE [LARGE SCALE GENOMIC DNA]</scope>
    <source>
        <strain evidence="2">ATCC 35948 / DSM 1279 / VKM B-1258 / 21</strain>
    </source>
</reference>
<dbReference type="EMBL" id="CP005385">
    <property type="protein sequence ID" value="AGK04826.1"/>
    <property type="molecule type" value="Genomic_DNA"/>
</dbReference>
<evidence type="ECO:0000313" key="2">
    <source>
        <dbReference type="Proteomes" id="UP000013026"/>
    </source>
</evidence>
<evidence type="ECO:0000313" key="1">
    <source>
        <dbReference type="EMBL" id="AGK04826.1"/>
    </source>
</evidence>